<gene>
    <name evidence="1" type="ORF">B0H16DRAFT_1723355</name>
</gene>
<evidence type="ECO:0000313" key="1">
    <source>
        <dbReference type="EMBL" id="KAJ7752889.1"/>
    </source>
</evidence>
<accession>A0AAD7NB50</accession>
<comment type="caution">
    <text evidence="1">The sequence shown here is derived from an EMBL/GenBank/DDBJ whole genome shotgun (WGS) entry which is preliminary data.</text>
</comment>
<dbReference type="AlphaFoldDB" id="A0AAD7NB50"/>
<proteinExistence type="predicted"/>
<name>A0AAD7NB50_9AGAR</name>
<sequence>MIISGMGCTLRNFARSSQFLATARVLWGGGVDIDAAFDAAYIFSPITRLRSTAQVACEIFKFKPEEYGSWLYIGCIFVRIIGCASDTQPILLQPWSRPGAFSFFFAALAFYFGTFHFCPSSTWPASSSYCSPLFACFTLAASLQRRAVLSAQCTNFTNTISLGISDARTGLGPGRHRQCAKHPRGATLLAHNQQRHDPDSGQPARQPATRHPDMQIVAALQAAQTSLNKVFDINLNTTSAVKAANSSITTALASAQQAVAINRQRTLD</sequence>
<dbReference type="Proteomes" id="UP001215598">
    <property type="component" value="Unassembled WGS sequence"/>
</dbReference>
<evidence type="ECO:0000313" key="2">
    <source>
        <dbReference type="Proteomes" id="UP001215598"/>
    </source>
</evidence>
<reference evidence="1" key="1">
    <citation type="submission" date="2023-03" db="EMBL/GenBank/DDBJ databases">
        <title>Massive genome expansion in bonnet fungi (Mycena s.s.) driven by repeated elements and novel gene families across ecological guilds.</title>
        <authorList>
            <consortium name="Lawrence Berkeley National Laboratory"/>
            <person name="Harder C.B."/>
            <person name="Miyauchi S."/>
            <person name="Viragh M."/>
            <person name="Kuo A."/>
            <person name="Thoen E."/>
            <person name="Andreopoulos B."/>
            <person name="Lu D."/>
            <person name="Skrede I."/>
            <person name="Drula E."/>
            <person name="Henrissat B."/>
            <person name="Morin E."/>
            <person name="Kohler A."/>
            <person name="Barry K."/>
            <person name="LaButti K."/>
            <person name="Morin E."/>
            <person name="Salamov A."/>
            <person name="Lipzen A."/>
            <person name="Mereny Z."/>
            <person name="Hegedus B."/>
            <person name="Baldrian P."/>
            <person name="Stursova M."/>
            <person name="Weitz H."/>
            <person name="Taylor A."/>
            <person name="Grigoriev I.V."/>
            <person name="Nagy L.G."/>
            <person name="Martin F."/>
            <person name="Kauserud H."/>
        </authorList>
    </citation>
    <scope>NUCLEOTIDE SEQUENCE</scope>
    <source>
        <strain evidence="1">CBHHK182m</strain>
    </source>
</reference>
<keyword evidence="2" id="KW-1185">Reference proteome</keyword>
<organism evidence="1 2">
    <name type="scientific">Mycena metata</name>
    <dbReference type="NCBI Taxonomy" id="1033252"/>
    <lineage>
        <taxon>Eukaryota</taxon>
        <taxon>Fungi</taxon>
        <taxon>Dikarya</taxon>
        <taxon>Basidiomycota</taxon>
        <taxon>Agaricomycotina</taxon>
        <taxon>Agaricomycetes</taxon>
        <taxon>Agaricomycetidae</taxon>
        <taxon>Agaricales</taxon>
        <taxon>Marasmiineae</taxon>
        <taxon>Mycenaceae</taxon>
        <taxon>Mycena</taxon>
    </lineage>
</organism>
<protein>
    <submittedName>
        <fullName evidence="1">Uncharacterized protein</fullName>
    </submittedName>
</protein>
<dbReference type="EMBL" id="JARKIB010000057">
    <property type="protein sequence ID" value="KAJ7752889.1"/>
    <property type="molecule type" value="Genomic_DNA"/>
</dbReference>